<dbReference type="GO" id="GO:0015920">
    <property type="term" value="P:lipopolysaccharide transport"/>
    <property type="evidence" value="ECO:0007669"/>
    <property type="project" value="InterPro"/>
</dbReference>
<dbReference type="InterPro" id="IPR020889">
    <property type="entry name" value="LipoPS_assembly_LptD"/>
</dbReference>
<comment type="subunit">
    <text evidence="4">Component of the lipopolysaccharide transport and assembly complex. Interacts with LptE and LptA.</text>
</comment>
<name>A0A6I4RR36_FRATU</name>
<dbReference type="InterPro" id="IPR050218">
    <property type="entry name" value="LptD"/>
</dbReference>
<evidence type="ECO:0000256" key="1">
    <source>
        <dbReference type="ARBA" id="ARBA00022729"/>
    </source>
</evidence>
<dbReference type="HAMAP" id="MF_01411">
    <property type="entry name" value="LPS_assembly_LptD"/>
    <property type="match status" value="1"/>
</dbReference>
<feature type="domain" description="LptD C-terminal" evidence="6">
    <location>
        <begin position="364"/>
        <end position="773"/>
    </location>
</feature>
<dbReference type="GO" id="GO:1990351">
    <property type="term" value="C:transporter complex"/>
    <property type="evidence" value="ECO:0007669"/>
    <property type="project" value="TreeGrafter"/>
</dbReference>
<evidence type="ECO:0000256" key="4">
    <source>
        <dbReference type="HAMAP-Rule" id="MF_01411"/>
    </source>
</evidence>
<keyword evidence="2 4" id="KW-0472">Membrane</keyword>
<dbReference type="AlphaFoldDB" id="A0A6I4RR36"/>
<organism evidence="7 8">
    <name type="scientific">Francisella tularensis</name>
    <dbReference type="NCBI Taxonomy" id="263"/>
    <lineage>
        <taxon>Bacteria</taxon>
        <taxon>Pseudomonadati</taxon>
        <taxon>Pseudomonadota</taxon>
        <taxon>Gammaproteobacteria</taxon>
        <taxon>Thiotrichales</taxon>
        <taxon>Francisellaceae</taxon>
        <taxon>Francisella</taxon>
    </lineage>
</organism>
<evidence type="ECO:0000313" key="7">
    <source>
        <dbReference type="EMBL" id="MWZ39846.1"/>
    </source>
</evidence>
<evidence type="ECO:0000313" key="8">
    <source>
        <dbReference type="Proteomes" id="UP000469081"/>
    </source>
</evidence>
<comment type="similarity">
    <text evidence="4">Belongs to the LptD family.</text>
</comment>
<proteinExistence type="inferred from homology"/>
<dbReference type="GO" id="GO:0043165">
    <property type="term" value="P:Gram-negative-bacterium-type cell outer membrane assembly"/>
    <property type="evidence" value="ECO:0007669"/>
    <property type="project" value="UniProtKB-UniRule"/>
</dbReference>
<feature type="chain" id="PRO_5026398582" description="LPS-assembly protein LptD" evidence="4">
    <location>
        <begin position="25"/>
        <end position="868"/>
    </location>
</feature>
<keyword evidence="3 4" id="KW-0998">Cell outer membrane</keyword>
<comment type="subcellular location">
    <subcellularLocation>
        <location evidence="4">Cell outer membrane</location>
    </subcellularLocation>
</comment>
<gene>
    <name evidence="4" type="primary">lptD</name>
    <name evidence="7" type="ORF">FNC33_04700</name>
</gene>
<comment type="function">
    <text evidence="4">Together with LptE, is involved in the assembly of lipopolysaccharide (LPS) at the surface of the outer membrane.</text>
</comment>
<keyword evidence="1 4" id="KW-0732">Signal</keyword>
<comment type="caution">
    <text evidence="7">The sequence shown here is derived from an EMBL/GenBank/DDBJ whole genome shotgun (WGS) entry which is preliminary data.</text>
</comment>
<accession>A0A6I4RR36</accession>
<reference evidence="7 8" key="1">
    <citation type="submission" date="2019-06" db="EMBL/GenBank/DDBJ databases">
        <title>Phylogeography and genetic diversity of Francisella tularensis subsp. holarctica in France (1947-2018).</title>
        <authorList>
            <person name="Kevin M."/>
            <person name="Madani N."/>
            <person name="Maurin M."/>
        </authorList>
    </citation>
    <scope>NUCLEOTIDE SEQUENCE [LARGE SCALE GENOMIC DNA]</scope>
    <source>
        <strain evidence="7 8">ATCC 15482</strain>
    </source>
</reference>
<dbReference type="InterPro" id="IPR007543">
    <property type="entry name" value="LptD_C"/>
</dbReference>
<evidence type="ECO:0000256" key="2">
    <source>
        <dbReference type="ARBA" id="ARBA00023136"/>
    </source>
</evidence>
<dbReference type="SMR" id="A0A6I4RR36"/>
<feature type="domain" description="Organic solvent tolerance-like N-terminal" evidence="5">
    <location>
        <begin position="115"/>
        <end position="258"/>
    </location>
</feature>
<dbReference type="Pfam" id="PF04453">
    <property type="entry name" value="LptD"/>
    <property type="match status" value="1"/>
</dbReference>
<dbReference type="Pfam" id="PF03968">
    <property type="entry name" value="LptD_N"/>
    <property type="match status" value="1"/>
</dbReference>
<dbReference type="InterPro" id="IPR005653">
    <property type="entry name" value="OstA-like_N"/>
</dbReference>
<dbReference type="GO" id="GO:0009279">
    <property type="term" value="C:cell outer membrane"/>
    <property type="evidence" value="ECO:0007669"/>
    <property type="project" value="UniProtKB-SubCell"/>
</dbReference>
<dbReference type="PANTHER" id="PTHR30189:SF1">
    <property type="entry name" value="LPS-ASSEMBLY PROTEIN LPTD"/>
    <property type="match status" value="1"/>
</dbReference>
<dbReference type="EMBL" id="VJEZ01000005">
    <property type="protein sequence ID" value="MWZ39846.1"/>
    <property type="molecule type" value="Genomic_DNA"/>
</dbReference>
<evidence type="ECO:0000259" key="5">
    <source>
        <dbReference type="Pfam" id="PF03968"/>
    </source>
</evidence>
<dbReference type="PANTHER" id="PTHR30189">
    <property type="entry name" value="LPS-ASSEMBLY PROTEIN"/>
    <property type="match status" value="1"/>
</dbReference>
<protein>
    <recommendedName>
        <fullName evidence="4">LPS-assembly protein LptD</fullName>
    </recommendedName>
</protein>
<dbReference type="Proteomes" id="UP000469081">
    <property type="component" value="Unassembled WGS sequence"/>
</dbReference>
<feature type="signal peptide" evidence="4">
    <location>
        <begin position="1"/>
        <end position="24"/>
    </location>
</feature>
<comment type="caution">
    <text evidence="4">Lacks conserved residue(s) required for the propagation of feature annotation.</text>
</comment>
<sequence length="868" mass="98376" precursor="true">MLKGIHKYLLMCFGTVLFTVQANAARIMSNNPIKEDWQCKVVDGEWSCKRAKKPKSVFDKKLTKTEKEKALADDLAWVKKPSYFVGGYYSNDSQFTKALCESKKTDLSYEKSEFDNDGTLIASGNVQVLQCDQELYGNNAIINLNSNNSAIRSLVMAGDVIVKQPSTGIVIRTTELDADMNDGTYSTGEAYFRLAREMPKTRIYDKEHFSGYLRGYAKTFKKESSGDIVLSDGYITSGDPYDNAWKITGNNIDIDTNTHMAYVKNGYFEIQDIPVMYIPYFSHPIDDRRRSGFLYPGFVQNANSGIGISVPYYFNLAPNYDLMLQSVIWSQRGIMENGTFRYMTKYFQGQFEGSLVPYDFKEGKMRGSFTLSTTGQYENINTNFKYEYVSDQNYYNDFSAGNVNLVTKTLLDREFDLTYTNDYVDSGLTVLDYGVVNPLLTVDNTPYAKLPEVKLNLTSDGYTPDYLTLSAQTLNTFFYKTAGPANTNPGAPQGTNVNAFRAYESPKIAFNFNKTWGYLNPSLEVPIRYYQLKNSPTDTIQFANSSVTSVLPIFNIDAGAYFDKDYTNENGTYTSTLHPRLFYTYIPYQDQTNIPLFDTSLQNEQYMQMFQVNRFTGYDRINNANQLTYALEASTTNQEDGTTLASAKIGQMAYFADRKVNLCQGNSACPNPGLMDPFSTDTFSPIMTSFEFQVMKNIYLSAQVNYRVKQQNVDYQVYQLSYKDENENIFNVSYNNIANNWSSLTQQQIAEGAKPQPQETITLSTILNITDHWGIAALWNYNFQQKQIANIFAGLQYNAKSWAVRALWQKTAYTNQDPNNPTLLGPLVNTYMFEFELKGLGGIGNTSDISSRLQQINGYQVGEWGDGI</sequence>
<evidence type="ECO:0000256" key="3">
    <source>
        <dbReference type="ARBA" id="ARBA00023237"/>
    </source>
</evidence>
<evidence type="ECO:0000259" key="6">
    <source>
        <dbReference type="Pfam" id="PF04453"/>
    </source>
</evidence>
<dbReference type="RefSeq" id="WP_011733617.1">
    <property type="nucleotide sequence ID" value="NZ_VJEZ01000005.1"/>
</dbReference>